<keyword evidence="1" id="KW-0812">Transmembrane</keyword>
<evidence type="ECO:0000256" key="1">
    <source>
        <dbReference type="SAM" id="Phobius"/>
    </source>
</evidence>
<keyword evidence="1" id="KW-0472">Membrane</keyword>
<dbReference type="SUPFAM" id="SSF103473">
    <property type="entry name" value="MFS general substrate transporter"/>
    <property type="match status" value="1"/>
</dbReference>
<sequence>MSDFRFNLAFTSSAVLLFLTVPLTGLLLDKSLRRIAGLRFSTALTVFFYGLCGILAVSNHEASSLIFFTLGLYSYLLSFTFYTPLLNDIAKPAKRGLISGLGVSANYIGQFAGLILALPSERHLLLDP</sequence>
<evidence type="ECO:0000313" key="2">
    <source>
        <dbReference type="EMBL" id="OGZ58678.1"/>
    </source>
</evidence>
<dbReference type="EMBL" id="MHOD01000002">
    <property type="protein sequence ID" value="OGZ58678.1"/>
    <property type="molecule type" value="Genomic_DNA"/>
</dbReference>
<accession>A0A1G2H9Q0</accession>
<protein>
    <recommendedName>
        <fullName evidence="4">Major facilitator superfamily (MFS) profile domain-containing protein</fullName>
    </recommendedName>
</protein>
<feature type="transmembrane region" description="Helical" evidence="1">
    <location>
        <begin position="40"/>
        <end position="58"/>
    </location>
</feature>
<evidence type="ECO:0008006" key="4">
    <source>
        <dbReference type="Google" id="ProtNLM"/>
    </source>
</evidence>
<dbReference type="AlphaFoldDB" id="A0A1G2H9Q0"/>
<gene>
    <name evidence="2" type="ORF">A2827_03440</name>
</gene>
<evidence type="ECO:0000313" key="3">
    <source>
        <dbReference type="Proteomes" id="UP000177932"/>
    </source>
</evidence>
<dbReference type="Proteomes" id="UP000177932">
    <property type="component" value="Unassembled WGS sequence"/>
</dbReference>
<organism evidence="2 3">
    <name type="scientific">Candidatus Spechtbacteria bacterium RIFCSPHIGHO2_01_FULL_43_30</name>
    <dbReference type="NCBI Taxonomy" id="1802158"/>
    <lineage>
        <taxon>Bacteria</taxon>
        <taxon>Candidatus Spechtiibacteriota</taxon>
    </lineage>
</organism>
<keyword evidence="1" id="KW-1133">Transmembrane helix</keyword>
<feature type="transmembrane region" description="Helical" evidence="1">
    <location>
        <begin position="6"/>
        <end position="28"/>
    </location>
</feature>
<dbReference type="InterPro" id="IPR036259">
    <property type="entry name" value="MFS_trans_sf"/>
</dbReference>
<comment type="caution">
    <text evidence="2">The sequence shown here is derived from an EMBL/GenBank/DDBJ whole genome shotgun (WGS) entry which is preliminary data.</text>
</comment>
<feature type="transmembrane region" description="Helical" evidence="1">
    <location>
        <begin position="64"/>
        <end position="85"/>
    </location>
</feature>
<dbReference type="Gene3D" id="1.20.1250.20">
    <property type="entry name" value="MFS general substrate transporter like domains"/>
    <property type="match status" value="1"/>
</dbReference>
<reference evidence="2 3" key="1">
    <citation type="journal article" date="2016" name="Nat. Commun.">
        <title>Thousands of microbial genomes shed light on interconnected biogeochemical processes in an aquifer system.</title>
        <authorList>
            <person name="Anantharaman K."/>
            <person name="Brown C.T."/>
            <person name="Hug L.A."/>
            <person name="Sharon I."/>
            <person name="Castelle C.J."/>
            <person name="Probst A.J."/>
            <person name="Thomas B.C."/>
            <person name="Singh A."/>
            <person name="Wilkins M.J."/>
            <person name="Karaoz U."/>
            <person name="Brodie E.L."/>
            <person name="Williams K.H."/>
            <person name="Hubbard S.S."/>
            <person name="Banfield J.F."/>
        </authorList>
    </citation>
    <scope>NUCLEOTIDE SEQUENCE [LARGE SCALE GENOMIC DNA]</scope>
</reference>
<proteinExistence type="predicted"/>
<feature type="transmembrane region" description="Helical" evidence="1">
    <location>
        <begin position="97"/>
        <end position="118"/>
    </location>
</feature>
<name>A0A1G2H9Q0_9BACT</name>